<reference evidence="2" key="1">
    <citation type="journal article" date="2019" name="Int. J. Syst. Evol. Microbiol.">
        <title>The Global Catalogue of Microorganisms (GCM) 10K type strain sequencing project: providing services to taxonomists for standard genome sequencing and annotation.</title>
        <authorList>
            <consortium name="The Broad Institute Genomics Platform"/>
            <consortium name="The Broad Institute Genome Sequencing Center for Infectious Disease"/>
            <person name="Wu L."/>
            <person name="Ma J."/>
        </authorList>
    </citation>
    <scope>NUCLEOTIDE SEQUENCE [LARGE SCALE GENOMIC DNA]</scope>
    <source>
        <strain evidence="2">KCTC 23713</strain>
    </source>
</reference>
<organism evidence="1 2">
    <name type="scientific">Vogesella fluminis</name>
    <dbReference type="NCBI Taxonomy" id="1069161"/>
    <lineage>
        <taxon>Bacteria</taxon>
        <taxon>Pseudomonadati</taxon>
        <taxon>Pseudomonadota</taxon>
        <taxon>Betaproteobacteria</taxon>
        <taxon>Neisseriales</taxon>
        <taxon>Chromobacteriaceae</taxon>
        <taxon>Vogesella</taxon>
    </lineage>
</organism>
<dbReference type="Proteomes" id="UP000662678">
    <property type="component" value="Unassembled WGS sequence"/>
</dbReference>
<keyword evidence="2" id="KW-1185">Reference proteome</keyword>
<evidence type="ECO:0000313" key="2">
    <source>
        <dbReference type="Proteomes" id="UP000662678"/>
    </source>
</evidence>
<comment type="caution">
    <text evidence="1">The sequence shown here is derived from an EMBL/GenBank/DDBJ whole genome shotgun (WGS) entry which is preliminary data.</text>
</comment>
<sequence length="63" mass="6878">MGCHDKAKNKITSQAYVLFELIRGSWDVLVLQKTSFFLTCNQGVASSIPAAGTNKIKGLAHLR</sequence>
<accession>A0ABQ3HF10</accession>
<gene>
    <name evidence="1" type="ORF">GCM10011419_26700</name>
</gene>
<proteinExistence type="predicted"/>
<name>A0ABQ3HF10_9NEIS</name>
<dbReference type="EMBL" id="BMYP01000045">
    <property type="protein sequence ID" value="GHD81140.1"/>
    <property type="molecule type" value="Genomic_DNA"/>
</dbReference>
<protein>
    <submittedName>
        <fullName evidence="1">Uncharacterized protein</fullName>
    </submittedName>
</protein>
<evidence type="ECO:0000313" key="1">
    <source>
        <dbReference type="EMBL" id="GHD81140.1"/>
    </source>
</evidence>